<reference evidence="15" key="1">
    <citation type="submission" date="2022-07" db="EMBL/GenBank/DDBJ databases">
        <title>Phylogenomic reconstructions and comparative analyses of Kickxellomycotina fungi.</title>
        <authorList>
            <person name="Reynolds N.K."/>
            <person name="Stajich J.E."/>
            <person name="Barry K."/>
            <person name="Grigoriev I.V."/>
            <person name="Crous P."/>
            <person name="Smith M.E."/>
        </authorList>
    </citation>
    <scope>NUCLEOTIDE SEQUENCE</scope>
    <source>
        <strain evidence="15">RSA 861</strain>
    </source>
</reference>
<evidence type="ECO:0000259" key="12">
    <source>
        <dbReference type="Pfam" id="PF04057"/>
    </source>
</evidence>
<dbReference type="InterPro" id="IPR007199">
    <property type="entry name" value="Rep_factor-A_N"/>
</dbReference>
<dbReference type="SUPFAM" id="SSF50249">
    <property type="entry name" value="Nucleic acid-binding proteins"/>
    <property type="match status" value="4"/>
</dbReference>
<name>A0A9W8DWT1_9FUNG</name>
<dbReference type="CDD" id="cd04476">
    <property type="entry name" value="RPA1_DBD_C"/>
    <property type="match status" value="1"/>
</dbReference>
<gene>
    <name evidence="15" type="primary">RFA1_1</name>
    <name evidence="15" type="ORF">IWQ60_001240</name>
</gene>
<evidence type="ECO:0000256" key="1">
    <source>
        <dbReference type="ARBA" id="ARBA00004123"/>
    </source>
</evidence>
<dbReference type="InterPro" id="IPR047192">
    <property type="entry name" value="Euk_RPA1_DBD_C"/>
</dbReference>
<evidence type="ECO:0000256" key="2">
    <source>
        <dbReference type="ARBA" id="ARBA00005690"/>
    </source>
</evidence>
<dbReference type="Pfam" id="PF08646">
    <property type="entry name" value="Rep_fac-A_C"/>
    <property type="match status" value="1"/>
</dbReference>
<dbReference type="AlphaFoldDB" id="A0A9W8DWT1"/>
<dbReference type="InterPro" id="IPR004591">
    <property type="entry name" value="Rfa1"/>
</dbReference>
<accession>A0A9W8DWT1</accession>
<dbReference type="CDD" id="cd04475">
    <property type="entry name" value="RPA1_DBD_B"/>
    <property type="match status" value="1"/>
</dbReference>
<comment type="subcellular location">
    <subcellularLocation>
        <location evidence="1 9">Nucleus</location>
    </subcellularLocation>
</comment>
<evidence type="ECO:0000256" key="3">
    <source>
        <dbReference type="ARBA" id="ARBA00022705"/>
    </source>
</evidence>
<dbReference type="OrthoDB" id="1751331at2759"/>
<evidence type="ECO:0000256" key="4">
    <source>
        <dbReference type="ARBA" id="ARBA00022723"/>
    </source>
</evidence>
<feature type="domain" description="Replication factor A C-terminal" evidence="13">
    <location>
        <begin position="471"/>
        <end position="615"/>
    </location>
</feature>
<organism evidence="15 16">
    <name type="scientific">Tieghemiomyces parasiticus</name>
    <dbReference type="NCBI Taxonomy" id="78921"/>
    <lineage>
        <taxon>Eukaryota</taxon>
        <taxon>Fungi</taxon>
        <taxon>Fungi incertae sedis</taxon>
        <taxon>Zoopagomycota</taxon>
        <taxon>Kickxellomycotina</taxon>
        <taxon>Dimargaritomycetes</taxon>
        <taxon>Dimargaritales</taxon>
        <taxon>Dimargaritaceae</taxon>
        <taxon>Tieghemiomyces</taxon>
    </lineage>
</organism>
<dbReference type="GO" id="GO:0006310">
    <property type="term" value="P:DNA recombination"/>
    <property type="evidence" value="ECO:0007669"/>
    <property type="project" value="InterPro"/>
</dbReference>
<keyword evidence="4 9" id="KW-0479">Metal-binding</keyword>
<dbReference type="CDD" id="cd04477">
    <property type="entry name" value="RPA1N"/>
    <property type="match status" value="1"/>
</dbReference>
<dbReference type="FunFam" id="2.40.50.140:FF:000117">
    <property type="entry name" value="Replication protein A subunit"/>
    <property type="match status" value="1"/>
</dbReference>
<dbReference type="GO" id="GO:0007004">
    <property type="term" value="P:telomere maintenance via telomerase"/>
    <property type="evidence" value="ECO:0007669"/>
    <property type="project" value="UniProtKB-ARBA"/>
</dbReference>
<dbReference type="Proteomes" id="UP001150569">
    <property type="component" value="Unassembled WGS sequence"/>
</dbReference>
<feature type="region of interest" description="Disordered" evidence="10">
    <location>
        <begin position="129"/>
        <end position="171"/>
    </location>
</feature>
<dbReference type="Pfam" id="PF01336">
    <property type="entry name" value="tRNA_anti-codon"/>
    <property type="match status" value="1"/>
</dbReference>
<evidence type="ECO:0000256" key="8">
    <source>
        <dbReference type="ARBA" id="ARBA00023242"/>
    </source>
</evidence>
<dbReference type="InterPro" id="IPR012340">
    <property type="entry name" value="NA-bd_OB-fold"/>
</dbReference>
<evidence type="ECO:0000313" key="15">
    <source>
        <dbReference type="EMBL" id="KAJ1929377.1"/>
    </source>
</evidence>
<dbReference type="FunFam" id="2.40.50.140:FF:000090">
    <property type="entry name" value="Replication protein A subunit"/>
    <property type="match status" value="1"/>
</dbReference>
<comment type="caution">
    <text evidence="15">The sequence shown here is derived from an EMBL/GenBank/DDBJ whole genome shotgun (WGS) entry which is preliminary data.</text>
</comment>
<dbReference type="InterPro" id="IPR013955">
    <property type="entry name" value="Rep_factor-A_C"/>
</dbReference>
<dbReference type="Pfam" id="PF04057">
    <property type="entry name" value="Rep-A_N"/>
    <property type="match status" value="1"/>
</dbReference>
<evidence type="ECO:0000256" key="6">
    <source>
        <dbReference type="ARBA" id="ARBA00022833"/>
    </source>
</evidence>
<feature type="domain" description="Replication factor-A protein 1 N-terminal" evidence="12">
    <location>
        <begin position="4"/>
        <end position="108"/>
    </location>
</feature>
<dbReference type="PANTHER" id="PTHR47165:SF4">
    <property type="entry name" value="OS03G0429900 PROTEIN"/>
    <property type="match status" value="1"/>
</dbReference>
<sequence>MTSLSQGAIMVIATNNTDSPLYYKPVLQVLALRRAQQQVPSGGAAADRYRLILSDGVHNIQAILATQLTDLVSSNQLQVNTVIRLTSFACNEIRGKSFIMMLGLDVLQQAPGPIGAPVSVYNELGGNQEAAPAAAPAPAPAPARPPVQSYQQQQQPAQTYNSYQPAAPQAAPAGGYAAPPAVICPIRSLNPYQNKWTIRARVVHKSDMRFWNNARGEGKLFSVNLLDESGEIKATAFNEMADTLINQLQEGKVYYFSNARVNMARAQFNNTKNEYELSLDRGTEVVPCNEPAADVPSVRLELVGLDKLMDYEKDASVDAIGVLHEVGDLNEFVSKTTQKPLSKRDLTLIDMSQQAVRLTVWGKQAQEFAVEDHAVLAVKGAKVGDFGGRTLSLLSSSTMTVNPDIPEAHRLRGWYDAERHNITPRYYTSAGMSGGMAGGSGGMGGGARRDVRKNLAQVKDENLGNEDKPEYFNVRSTVTYIRAENFAYPACPNEGCQKKVVDNGGSWRCEKCDQSFPAPQYRYIMSVNTCDHVGQIWLQVFNEVAEQMLGKTANEMEELKNTDNLLFKQAFEVPLLKTFVFRCKAKAETYNETRKTRYTVMSAAPLDFVSESKQLIQSIESYA</sequence>
<dbReference type="Pfam" id="PF16900">
    <property type="entry name" value="REPA_OB_2"/>
    <property type="match status" value="1"/>
</dbReference>
<dbReference type="CDD" id="cd04474">
    <property type="entry name" value="RPA1_DBD_A"/>
    <property type="match status" value="1"/>
</dbReference>
<feature type="compositionally biased region" description="Pro residues" evidence="10">
    <location>
        <begin position="135"/>
        <end position="145"/>
    </location>
</feature>
<keyword evidence="3 9" id="KW-0235">DNA replication</keyword>
<evidence type="ECO:0000259" key="13">
    <source>
        <dbReference type="Pfam" id="PF08646"/>
    </source>
</evidence>
<dbReference type="InterPro" id="IPR004365">
    <property type="entry name" value="NA-bd_OB_tRNA"/>
</dbReference>
<comment type="similarity">
    <text evidence="2 9">Belongs to the replication factor A protein 1 family.</text>
</comment>
<keyword evidence="8 9" id="KW-0539">Nucleus</keyword>
<protein>
    <recommendedName>
        <fullName evidence="9">Replication protein A subunit</fullName>
    </recommendedName>
</protein>
<dbReference type="NCBIfam" id="TIGR00617">
    <property type="entry name" value="rpa1"/>
    <property type="match status" value="1"/>
</dbReference>
<dbReference type="FunFam" id="2.40.50.140:FF:000041">
    <property type="entry name" value="Replication protein A subunit"/>
    <property type="match status" value="1"/>
</dbReference>
<keyword evidence="5 9" id="KW-0863">Zinc-finger</keyword>
<dbReference type="GO" id="GO:0006260">
    <property type="term" value="P:DNA replication"/>
    <property type="evidence" value="ECO:0007669"/>
    <property type="project" value="UniProtKB-KW"/>
</dbReference>
<dbReference type="GO" id="GO:0006281">
    <property type="term" value="P:DNA repair"/>
    <property type="evidence" value="ECO:0007669"/>
    <property type="project" value="InterPro"/>
</dbReference>
<dbReference type="GO" id="GO:0000781">
    <property type="term" value="C:chromosome, telomeric region"/>
    <property type="evidence" value="ECO:0007669"/>
    <property type="project" value="UniProtKB-ARBA"/>
</dbReference>
<comment type="subunit">
    <text evidence="9">Component of the heterotrimeric canonical replication protein A complex (RPA).</text>
</comment>
<evidence type="ECO:0000313" key="16">
    <source>
        <dbReference type="Proteomes" id="UP001150569"/>
    </source>
</evidence>
<dbReference type="EMBL" id="JANBPT010000037">
    <property type="protein sequence ID" value="KAJ1929377.1"/>
    <property type="molecule type" value="Genomic_DNA"/>
</dbReference>
<dbReference type="GO" id="GO:0008270">
    <property type="term" value="F:zinc ion binding"/>
    <property type="evidence" value="ECO:0007669"/>
    <property type="project" value="UniProtKB-KW"/>
</dbReference>
<dbReference type="GO" id="GO:0003677">
    <property type="term" value="F:DNA binding"/>
    <property type="evidence" value="ECO:0007669"/>
    <property type="project" value="UniProtKB-KW"/>
</dbReference>
<feature type="domain" description="Replication protein A OB" evidence="14">
    <location>
        <begin position="305"/>
        <end position="402"/>
    </location>
</feature>
<feature type="compositionally biased region" description="Low complexity" evidence="10">
    <location>
        <begin position="146"/>
        <end position="171"/>
    </location>
</feature>
<evidence type="ECO:0000256" key="9">
    <source>
        <dbReference type="RuleBase" id="RU364130"/>
    </source>
</evidence>
<dbReference type="Gene3D" id="2.40.50.140">
    <property type="entry name" value="Nucleic acid-binding proteins"/>
    <property type="match status" value="4"/>
</dbReference>
<keyword evidence="6 9" id="KW-0862">Zinc</keyword>
<dbReference type="FunFam" id="2.40.50.140:FF:000064">
    <property type="entry name" value="Replication protein A subunit"/>
    <property type="match status" value="1"/>
</dbReference>
<keyword evidence="7 9" id="KW-0238">DNA-binding</keyword>
<evidence type="ECO:0000259" key="11">
    <source>
        <dbReference type="Pfam" id="PF01336"/>
    </source>
</evidence>
<comment type="function">
    <text evidence="9">As part of the replication protein A (RPA/RP-A), a single-stranded DNA-binding heterotrimeric complex, may play an essential role in DNA replication, recombination and repair. Binds and stabilizes single-stranded DNA intermediates, preventing complementary DNA reannealing and recruiting different proteins involved in DNA metabolism.</text>
</comment>
<evidence type="ECO:0000256" key="7">
    <source>
        <dbReference type="ARBA" id="ARBA00023125"/>
    </source>
</evidence>
<feature type="domain" description="OB" evidence="11">
    <location>
        <begin position="196"/>
        <end position="280"/>
    </location>
</feature>
<proteinExistence type="inferred from homology"/>
<dbReference type="GO" id="GO:0005662">
    <property type="term" value="C:DNA replication factor A complex"/>
    <property type="evidence" value="ECO:0007669"/>
    <property type="project" value="UniProtKB-ARBA"/>
</dbReference>
<keyword evidence="16" id="KW-1185">Reference proteome</keyword>
<evidence type="ECO:0000256" key="5">
    <source>
        <dbReference type="ARBA" id="ARBA00022771"/>
    </source>
</evidence>
<dbReference type="InterPro" id="IPR031657">
    <property type="entry name" value="REPA_OB_2"/>
</dbReference>
<dbReference type="PANTHER" id="PTHR47165">
    <property type="entry name" value="OS03G0429900 PROTEIN"/>
    <property type="match status" value="1"/>
</dbReference>
<evidence type="ECO:0000259" key="14">
    <source>
        <dbReference type="Pfam" id="PF16900"/>
    </source>
</evidence>
<evidence type="ECO:0000256" key="10">
    <source>
        <dbReference type="SAM" id="MobiDB-lite"/>
    </source>
</evidence>